<evidence type="ECO:0000256" key="1">
    <source>
        <dbReference type="SAM" id="MobiDB-lite"/>
    </source>
</evidence>
<sequence>MSTADTPANPPDDPRPQPPPEPDPSDCCGEGCVPCVYDTYEAALERYKAALVAWQARHPDG</sequence>
<proteinExistence type="predicted"/>
<keyword evidence="4" id="KW-1185">Reference proteome</keyword>
<protein>
    <submittedName>
        <fullName evidence="3">Oxidoreductase-like domain-containing protein</fullName>
    </submittedName>
</protein>
<dbReference type="PANTHER" id="PTHR21193">
    <property type="entry name" value="OXIDOREDUCTASE-LIKE DOMAIN-CONTAINING PROTEIN 1"/>
    <property type="match status" value="1"/>
</dbReference>
<accession>A0ABV4APL3</accession>
<feature type="region of interest" description="Disordered" evidence="1">
    <location>
        <begin position="1"/>
        <end position="25"/>
    </location>
</feature>
<reference evidence="3 4" key="1">
    <citation type="submission" date="2024-07" db="EMBL/GenBank/DDBJ databases">
        <title>Molecular mechanisms and environmental adaptations of flagellar loss and biofilm growth of Rhodanobacter under environmental stress.</title>
        <authorList>
            <person name="Chen M."/>
        </authorList>
    </citation>
    <scope>NUCLEOTIDE SEQUENCE [LARGE SCALE GENOMIC DNA]</scope>
    <source>
        <strain evidence="3 4">RS22</strain>
    </source>
</reference>
<gene>
    <name evidence="3" type="ORF">AB7878_02235</name>
</gene>
<dbReference type="EMBL" id="JBGBPY010000001">
    <property type="protein sequence ID" value="MEY2181223.1"/>
    <property type="molecule type" value="Genomic_DNA"/>
</dbReference>
<dbReference type="Pfam" id="PF09791">
    <property type="entry name" value="Oxidored-like"/>
    <property type="match status" value="1"/>
</dbReference>
<feature type="compositionally biased region" description="Pro residues" evidence="1">
    <location>
        <begin position="8"/>
        <end position="22"/>
    </location>
</feature>
<dbReference type="InterPro" id="IPR019180">
    <property type="entry name" value="Oxidoreductase-like_N"/>
</dbReference>
<feature type="domain" description="Oxidoreductase-like" evidence="2">
    <location>
        <begin position="15"/>
        <end position="54"/>
    </location>
</feature>
<comment type="caution">
    <text evidence="3">The sequence shown here is derived from an EMBL/GenBank/DDBJ whole genome shotgun (WGS) entry which is preliminary data.</text>
</comment>
<dbReference type="Proteomes" id="UP001562159">
    <property type="component" value="Unassembled WGS sequence"/>
</dbReference>
<evidence type="ECO:0000313" key="4">
    <source>
        <dbReference type="Proteomes" id="UP001562159"/>
    </source>
</evidence>
<organism evidence="3 4">
    <name type="scientific">Rhodanobacter humi</name>
    <dbReference type="NCBI Taxonomy" id="1888173"/>
    <lineage>
        <taxon>Bacteria</taxon>
        <taxon>Pseudomonadati</taxon>
        <taxon>Pseudomonadota</taxon>
        <taxon>Gammaproteobacteria</taxon>
        <taxon>Lysobacterales</taxon>
        <taxon>Rhodanobacteraceae</taxon>
        <taxon>Rhodanobacter</taxon>
    </lineage>
</organism>
<evidence type="ECO:0000259" key="2">
    <source>
        <dbReference type="Pfam" id="PF09791"/>
    </source>
</evidence>
<name>A0ABV4APL3_9GAMM</name>
<evidence type="ECO:0000313" key="3">
    <source>
        <dbReference type="EMBL" id="MEY2181223.1"/>
    </source>
</evidence>
<dbReference type="PANTHER" id="PTHR21193:SF3">
    <property type="entry name" value="OXIDOREDUCTASE-LIKE DOMAIN-CONTAINING PROTEIN 1"/>
    <property type="match status" value="1"/>
</dbReference>
<dbReference type="InterPro" id="IPR039251">
    <property type="entry name" value="OXLD1"/>
</dbReference>